<feature type="compositionally biased region" description="Polar residues" evidence="1">
    <location>
        <begin position="20"/>
        <end position="29"/>
    </location>
</feature>
<dbReference type="Proteomes" id="UP000009097">
    <property type="component" value="Unassembled WGS sequence"/>
</dbReference>
<dbReference type="VEuPathDB" id="FungiDB:FOXG_19504"/>
<accession>A0A0J9WMB0</accession>
<gene>
    <name evidence="2" type="ORF">FOXG_19504</name>
</gene>
<evidence type="ECO:0000313" key="2">
    <source>
        <dbReference type="EMBL" id="KNB05217.1"/>
    </source>
</evidence>
<feature type="region of interest" description="Disordered" evidence="1">
    <location>
        <begin position="1"/>
        <end position="69"/>
    </location>
</feature>
<feature type="compositionally biased region" description="Polar residues" evidence="1">
    <location>
        <begin position="40"/>
        <end position="51"/>
    </location>
</feature>
<evidence type="ECO:0000256" key="1">
    <source>
        <dbReference type="SAM" id="MobiDB-lite"/>
    </source>
</evidence>
<protein>
    <submittedName>
        <fullName evidence="2">Uncharacterized protein</fullName>
    </submittedName>
</protein>
<evidence type="ECO:0000313" key="3">
    <source>
        <dbReference type="Proteomes" id="UP000009097"/>
    </source>
</evidence>
<reference evidence="2" key="1">
    <citation type="submission" date="2007-04" db="EMBL/GenBank/DDBJ databases">
        <authorList>
            <consortium name="The Broad Institute Genome Sequencing Platform"/>
            <person name="Birren B."/>
            <person name="Lander E."/>
            <person name="Galagan J."/>
            <person name="Nusbaum C."/>
            <person name="Devon K."/>
            <person name="Ma L.-J."/>
            <person name="Jaffe D."/>
            <person name="Butler J."/>
            <person name="Alvarez P."/>
            <person name="Gnerre S."/>
            <person name="Grabherr M."/>
            <person name="Kleber M."/>
            <person name="Mauceli E."/>
            <person name="Brockman W."/>
            <person name="MacCallum I.A."/>
            <person name="Young S."/>
            <person name="LaButti K."/>
            <person name="DeCaprio D."/>
            <person name="Crawford M."/>
            <person name="Koehrsen M."/>
            <person name="Engels R."/>
            <person name="Montgomery P."/>
            <person name="Pearson M."/>
            <person name="Howarth C."/>
            <person name="Larson L."/>
            <person name="White J."/>
            <person name="O'Leary S."/>
            <person name="Kodira C."/>
            <person name="Zeng Q."/>
            <person name="Yandava C."/>
            <person name="Alvarado L."/>
            <person name="Kistler C."/>
            <person name="Shim W.-B."/>
            <person name="Kang S."/>
            <person name="Woloshuk C."/>
        </authorList>
    </citation>
    <scope>NUCLEOTIDE SEQUENCE</scope>
    <source>
        <strain evidence="2">4287</strain>
    </source>
</reference>
<dbReference type="GeneID" id="28960210"/>
<dbReference type="KEGG" id="fox:FOXG_19504"/>
<dbReference type="RefSeq" id="XP_018243262.1">
    <property type="nucleotide sequence ID" value="XM_018399725.1"/>
</dbReference>
<proteinExistence type="predicted"/>
<dbReference type="AlphaFoldDB" id="A0A0J9WMB0"/>
<name>A0A0J9WMB0_FUSO4</name>
<organism evidence="2 3">
    <name type="scientific">Fusarium oxysporum f. sp. lycopersici (strain 4287 / CBS 123668 / FGSC 9935 / NRRL 34936)</name>
    <name type="common">Fusarium vascular wilt of tomato</name>
    <dbReference type="NCBI Taxonomy" id="426428"/>
    <lineage>
        <taxon>Eukaryota</taxon>
        <taxon>Fungi</taxon>
        <taxon>Dikarya</taxon>
        <taxon>Ascomycota</taxon>
        <taxon>Pezizomycotina</taxon>
        <taxon>Sordariomycetes</taxon>
        <taxon>Hypocreomycetidae</taxon>
        <taxon>Hypocreales</taxon>
        <taxon>Nectriaceae</taxon>
        <taxon>Fusarium</taxon>
        <taxon>Fusarium oxysporum species complex</taxon>
    </lineage>
</organism>
<dbReference type="EMBL" id="DS231703">
    <property type="protein sequence ID" value="KNB05217.1"/>
    <property type="molecule type" value="Genomic_DNA"/>
</dbReference>
<sequence length="174" mass="19932">MSSNQDSTEPWDCISRISEDTPSLSSSWQDLGERPEEPESQTAETEGNQQSHEADTDSDVGGVRGPQVQSNHIQNPFRVCGVQVILCLCERSFEEQRPPKDYHVIRLNPELRLAADLFMNGRFGDEQLEKTIHYFRSLRQSLERFIRNPSYDSVSFYCCMAAIERRGESVARGW</sequence>
<dbReference type="OrthoDB" id="4973424at2759"/>
<reference evidence="2" key="2">
    <citation type="journal article" date="2010" name="Nature">
        <title>Comparative genomics reveals mobile pathogenicity chromosomes in Fusarium.</title>
        <authorList>
            <person name="Ma L.J."/>
            <person name="van der Does H.C."/>
            <person name="Borkovich K.A."/>
            <person name="Coleman J.J."/>
            <person name="Daboussi M.J."/>
            <person name="Di Pietro A."/>
            <person name="Dufresne M."/>
            <person name="Freitag M."/>
            <person name="Grabherr M."/>
            <person name="Henrissat B."/>
            <person name="Houterman P.M."/>
            <person name="Kang S."/>
            <person name="Shim W.B."/>
            <person name="Woloshuk C."/>
            <person name="Xie X."/>
            <person name="Xu J.R."/>
            <person name="Antoniw J."/>
            <person name="Baker S.E."/>
            <person name="Bluhm B.H."/>
            <person name="Breakspear A."/>
            <person name="Brown D.W."/>
            <person name="Butchko R.A."/>
            <person name="Chapman S."/>
            <person name="Coulson R."/>
            <person name="Coutinho P.M."/>
            <person name="Danchin E.G."/>
            <person name="Diener A."/>
            <person name="Gale L.R."/>
            <person name="Gardiner D.M."/>
            <person name="Goff S."/>
            <person name="Hammond-Kosack K.E."/>
            <person name="Hilburn K."/>
            <person name="Hua-Van A."/>
            <person name="Jonkers W."/>
            <person name="Kazan K."/>
            <person name="Kodira C.D."/>
            <person name="Koehrsen M."/>
            <person name="Kumar L."/>
            <person name="Lee Y.H."/>
            <person name="Li L."/>
            <person name="Manners J.M."/>
            <person name="Miranda-Saavedra D."/>
            <person name="Mukherjee M."/>
            <person name="Park G."/>
            <person name="Park J."/>
            <person name="Park S.Y."/>
            <person name="Proctor R.H."/>
            <person name="Regev A."/>
            <person name="Ruiz-Roldan M.C."/>
            <person name="Sain D."/>
            <person name="Sakthikumar S."/>
            <person name="Sykes S."/>
            <person name="Schwartz D.C."/>
            <person name="Turgeon B.G."/>
            <person name="Wapinski I."/>
            <person name="Yoder O."/>
            <person name="Young S."/>
            <person name="Zeng Q."/>
            <person name="Zhou S."/>
            <person name="Galagan J."/>
            <person name="Cuomo C.A."/>
            <person name="Kistler H.C."/>
            <person name="Rep M."/>
        </authorList>
    </citation>
    <scope>NUCLEOTIDE SEQUENCE [LARGE SCALE GENOMIC DNA]</scope>
    <source>
        <strain evidence="2">4287</strain>
    </source>
</reference>